<proteinExistence type="predicted"/>
<gene>
    <name evidence="3" type="ORF">M9Y10_045231</name>
</gene>
<evidence type="ECO:0000313" key="4">
    <source>
        <dbReference type="Proteomes" id="UP001470230"/>
    </source>
</evidence>
<dbReference type="SUPFAM" id="SSF48371">
    <property type="entry name" value="ARM repeat"/>
    <property type="match status" value="1"/>
</dbReference>
<name>A0ABR2JUP0_9EUKA</name>
<feature type="region of interest" description="Disordered" evidence="1">
    <location>
        <begin position="1"/>
        <end position="87"/>
    </location>
</feature>
<protein>
    <recommendedName>
        <fullName evidence="2">MIF4G domain-containing protein</fullName>
    </recommendedName>
</protein>
<feature type="domain" description="MIF4G" evidence="2">
    <location>
        <begin position="212"/>
        <end position="406"/>
    </location>
</feature>
<reference evidence="3 4" key="1">
    <citation type="submission" date="2024-04" db="EMBL/GenBank/DDBJ databases">
        <title>Tritrichomonas musculus Genome.</title>
        <authorList>
            <person name="Alves-Ferreira E."/>
            <person name="Grigg M."/>
            <person name="Lorenzi H."/>
            <person name="Galac M."/>
        </authorList>
    </citation>
    <scope>NUCLEOTIDE SEQUENCE [LARGE SCALE GENOMIC DNA]</scope>
    <source>
        <strain evidence="3 4">EAF2021</strain>
    </source>
</reference>
<evidence type="ECO:0000256" key="1">
    <source>
        <dbReference type="SAM" id="MobiDB-lite"/>
    </source>
</evidence>
<comment type="caution">
    <text evidence="3">The sequence shown here is derived from an EMBL/GenBank/DDBJ whole genome shotgun (WGS) entry which is preliminary data.</text>
</comment>
<keyword evidence="4" id="KW-1185">Reference proteome</keyword>
<feature type="compositionally biased region" description="Polar residues" evidence="1">
    <location>
        <begin position="44"/>
        <end position="57"/>
    </location>
</feature>
<dbReference type="Proteomes" id="UP001470230">
    <property type="component" value="Unassembled WGS sequence"/>
</dbReference>
<feature type="compositionally biased region" description="Basic and acidic residues" evidence="1">
    <location>
        <begin position="20"/>
        <end position="43"/>
    </location>
</feature>
<dbReference type="InterPro" id="IPR016024">
    <property type="entry name" value="ARM-type_fold"/>
</dbReference>
<organism evidence="3 4">
    <name type="scientific">Tritrichomonas musculus</name>
    <dbReference type="NCBI Taxonomy" id="1915356"/>
    <lineage>
        <taxon>Eukaryota</taxon>
        <taxon>Metamonada</taxon>
        <taxon>Parabasalia</taxon>
        <taxon>Tritrichomonadida</taxon>
        <taxon>Tritrichomonadidae</taxon>
        <taxon>Tritrichomonas</taxon>
    </lineage>
</organism>
<dbReference type="InterPro" id="IPR003890">
    <property type="entry name" value="MIF4G-like_typ-3"/>
</dbReference>
<sequence>MKSQDKKIFEFSMSTNQLTIEKRQQEEKTMKSGNKDIKIDIQRRQPQQNNFHPQSLPRQKESNEHEQHRSHHPSVEIERPKPPTGKLFDQSIKARNNSAQEEKNILLRSENNSQRNIDIQKSKYSVEELLRSAPSEKSITLRSRGYTMLKNYLKEMRECGMISSFNSRNYQMIKNLQNNNATLLAADKDSFVPTILQKNVNEWDENSDLACEMDIKTIFNRLTPQNIDQSIKELLSKINNEKKLEFMISTFIHKASSEKSFSHVYAEFIKKLSIEDDKLAEDIVNAAVEEFNDLVLNASNDSSDNESELYIGYAVFIGNLIKNGSIQNGTPYLTVLLDHLPIEESKPLNTHIIDMVFHFVKSVGENFIQQRSQQFSKIEEVMKNRKNIKSLHRFILIDTLEIINFAMGINGNNNNNNDSNGKDNKIQEKKNLDELKSIVRNGYASYQEDYTVVPTDVSNMNPLDFLEGSMLLFLDIKDVYDFTYYQCFVLNYLGFNPGEIISLLIKYVKIYTEQKIVSDCPLIWEKFGQILCQMIIHSILTTDDARKVHSEIIKLNTTDQKDNYDPINDVKFFINDNFDFSEAIEFNSPDYPSKDINFALRLPKLINDRDLQIPNFPRIISVGIIRSIFYKLVNEIEDQSVKGLLNWKNLLYQTYLKQNKLFQEETKEEIETNGLEFTCDDVIQLISE</sequence>
<dbReference type="Pfam" id="PF02854">
    <property type="entry name" value="MIF4G"/>
    <property type="match status" value="1"/>
</dbReference>
<accession>A0ABR2JUP0</accession>
<evidence type="ECO:0000259" key="2">
    <source>
        <dbReference type="SMART" id="SM00543"/>
    </source>
</evidence>
<dbReference type="EMBL" id="JAPFFF010000009">
    <property type="protein sequence ID" value="KAK8882589.1"/>
    <property type="molecule type" value="Genomic_DNA"/>
</dbReference>
<evidence type="ECO:0000313" key="3">
    <source>
        <dbReference type="EMBL" id="KAK8882589.1"/>
    </source>
</evidence>
<feature type="compositionally biased region" description="Basic and acidic residues" evidence="1">
    <location>
        <begin position="58"/>
        <end position="81"/>
    </location>
</feature>
<dbReference type="SMART" id="SM00543">
    <property type="entry name" value="MIF4G"/>
    <property type="match status" value="1"/>
</dbReference>
<dbReference type="Gene3D" id="1.25.40.180">
    <property type="match status" value="1"/>
</dbReference>